<evidence type="ECO:0000313" key="5">
    <source>
        <dbReference type="Proteomes" id="UP000614047"/>
    </source>
</evidence>
<evidence type="ECO:0000256" key="1">
    <source>
        <dbReference type="SAM" id="MobiDB-lite"/>
    </source>
</evidence>
<feature type="transmembrane region" description="Helical" evidence="2">
    <location>
        <begin position="29"/>
        <end position="49"/>
    </location>
</feature>
<gene>
    <name evidence="4" type="ORF">IW256_001769</name>
</gene>
<reference evidence="4" key="1">
    <citation type="submission" date="2020-11" db="EMBL/GenBank/DDBJ databases">
        <title>Sequencing the genomes of 1000 actinobacteria strains.</title>
        <authorList>
            <person name="Klenk H.-P."/>
        </authorList>
    </citation>
    <scope>NUCLEOTIDE SEQUENCE</scope>
    <source>
        <strain evidence="4">DSM 43175</strain>
    </source>
</reference>
<dbReference type="EMBL" id="JADOUA010000001">
    <property type="protein sequence ID" value="MBG6087656.1"/>
    <property type="molecule type" value="Genomic_DNA"/>
</dbReference>
<proteinExistence type="predicted"/>
<evidence type="ECO:0000256" key="2">
    <source>
        <dbReference type="SAM" id="Phobius"/>
    </source>
</evidence>
<dbReference type="Pfam" id="PF20059">
    <property type="entry name" value="DUF6458"/>
    <property type="match status" value="1"/>
</dbReference>
<keyword evidence="5" id="KW-1185">Reference proteome</keyword>
<keyword evidence="2" id="KW-0812">Transmembrane</keyword>
<organism evidence="4 5">
    <name type="scientific">Actinomadura viridis</name>
    <dbReference type="NCBI Taxonomy" id="58110"/>
    <lineage>
        <taxon>Bacteria</taxon>
        <taxon>Bacillati</taxon>
        <taxon>Actinomycetota</taxon>
        <taxon>Actinomycetes</taxon>
        <taxon>Streptosporangiales</taxon>
        <taxon>Thermomonosporaceae</taxon>
        <taxon>Actinomadura</taxon>
    </lineage>
</organism>
<feature type="domain" description="DUF6458" evidence="3">
    <location>
        <begin position="4"/>
        <end position="57"/>
    </location>
</feature>
<accession>A0A931DHL7</accession>
<dbReference type="AlphaFoldDB" id="A0A931DHL7"/>
<sequence length="86" mass="9391">MTIGGSLALIIIGAILTYAVDYQFSGVDIRVVGIILMIGGLAGLIIGIFRIATARRRPPPPPPAIREERYYEDAPPGYREPPPPRY</sequence>
<keyword evidence="2" id="KW-1133">Transmembrane helix</keyword>
<evidence type="ECO:0000259" key="3">
    <source>
        <dbReference type="Pfam" id="PF20059"/>
    </source>
</evidence>
<keyword evidence="2" id="KW-0472">Membrane</keyword>
<comment type="caution">
    <text evidence="4">The sequence shown here is derived from an EMBL/GenBank/DDBJ whole genome shotgun (WGS) entry which is preliminary data.</text>
</comment>
<name>A0A931DHL7_9ACTN</name>
<dbReference type="RefSeq" id="WP_197010484.1">
    <property type="nucleotide sequence ID" value="NZ_BAABES010000008.1"/>
</dbReference>
<protein>
    <recommendedName>
        <fullName evidence="3">DUF6458 domain-containing protein</fullName>
    </recommendedName>
</protein>
<evidence type="ECO:0000313" key="4">
    <source>
        <dbReference type="EMBL" id="MBG6087656.1"/>
    </source>
</evidence>
<dbReference type="Proteomes" id="UP000614047">
    <property type="component" value="Unassembled WGS sequence"/>
</dbReference>
<feature type="region of interest" description="Disordered" evidence="1">
    <location>
        <begin position="54"/>
        <end position="86"/>
    </location>
</feature>
<dbReference type="InterPro" id="IPR045597">
    <property type="entry name" value="DUF6458"/>
</dbReference>